<protein>
    <submittedName>
        <fullName evidence="2">Uncharacterized protein</fullName>
    </submittedName>
</protein>
<dbReference type="EMBL" id="ML978156">
    <property type="protein sequence ID" value="KAF2035992.1"/>
    <property type="molecule type" value="Genomic_DNA"/>
</dbReference>
<proteinExistence type="predicted"/>
<dbReference type="OrthoDB" id="3669272at2759"/>
<name>A0A9P4HMK9_9PLEO</name>
<organism evidence="2 3">
    <name type="scientific">Setomelanomma holmii</name>
    <dbReference type="NCBI Taxonomy" id="210430"/>
    <lineage>
        <taxon>Eukaryota</taxon>
        <taxon>Fungi</taxon>
        <taxon>Dikarya</taxon>
        <taxon>Ascomycota</taxon>
        <taxon>Pezizomycotina</taxon>
        <taxon>Dothideomycetes</taxon>
        <taxon>Pleosporomycetidae</taxon>
        <taxon>Pleosporales</taxon>
        <taxon>Pleosporineae</taxon>
        <taxon>Phaeosphaeriaceae</taxon>
        <taxon>Setomelanomma</taxon>
    </lineage>
</organism>
<keyword evidence="3" id="KW-1185">Reference proteome</keyword>
<reference evidence="2" key="1">
    <citation type="journal article" date="2020" name="Stud. Mycol.">
        <title>101 Dothideomycetes genomes: a test case for predicting lifestyles and emergence of pathogens.</title>
        <authorList>
            <person name="Haridas S."/>
            <person name="Albert R."/>
            <person name="Binder M."/>
            <person name="Bloem J."/>
            <person name="Labutti K."/>
            <person name="Salamov A."/>
            <person name="Andreopoulos B."/>
            <person name="Baker S."/>
            <person name="Barry K."/>
            <person name="Bills G."/>
            <person name="Bluhm B."/>
            <person name="Cannon C."/>
            <person name="Castanera R."/>
            <person name="Culley D."/>
            <person name="Daum C."/>
            <person name="Ezra D."/>
            <person name="Gonzalez J."/>
            <person name="Henrissat B."/>
            <person name="Kuo A."/>
            <person name="Liang C."/>
            <person name="Lipzen A."/>
            <person name="Lutzoni F."/>
            <person name="Magnuson J."/>
            <person name="Mondo S."/>
            <person name="Nolan M."/>
            <person name="Ohm R."/>
            <person name="Pangilinan J."/>
            <person name="Park H.-J."/>
            <person name="Ramirez L."/>
            <person name="Alfaro M."/>
            <person name="Sun H."/>
            <person name="Tritt A."/>
            <person name="Yoshinaga Y."/>
            <person name="Zwiers L.-H."/>
            <person name="Turgeon B."/>
            <person name="Goodwin S."/>
            <person name="Spatafora J."/>
            <person name="Crous P."/>
            <person name="Grigoriev I."/>
        </authorList>
    </citation>
    <scope>NUCLEOTIDE SEQUENCE</scope>
    <source>
        <strain evidence="2">CBS 110217</strain>
    </source>
</reference>
<sequence length="143" mass="14971">MATPDTAPNTAASTTAPKPATSKKVTPRTANSSIESSIATTASTTATPTPTARTTMPPSNPTVTPTPMTKTSLLYLAINGVPQTRVSGDTPEGTEMDKELQAMGLVAPENKLLGFDVRRGKVRGVRVGAVMFGRKKEKENGKE</sequence>
<feature type="compositionally biased region" description="Low complexity" evidence="1">
    <location>
        <begin position="1"/>
        <end position="57"/>
    </location>
</feature>
<evidence type="ECO:0000256" key="1">
    <source>
        <dbReference type="SAM" id="MobiDB-lite"/>
    </source>
</evidence>
<dbReference type="AlphaFoldDB" id="A0A9P4HMK9"/>
<accession>A0A9P4HMK9</accession>
<evidence type="ECO:0000313" key="3">
    <source>
        <dbReference type="Proteomes" id="UP000799777"/>
    </source>
</evidence>
<gene>
    <name evidence="2" type="ORF">EK21DRAFT_106826</name>
</gene>
<dbReference type="Proteomes" id="UP000799777">
    <property type="component" value="Unassembled WGS sequence"/>
</dbReference>
<feature type="region of interest" description="Disordered" evidence="1">
    <location>
        <begin position="1"/>
        <end position="67"/>
    </location>
</feature>
<comment type="caution">
    <text evidence="2">The sequence shown here is derived from an EMBL/GenBank/DDBJ whole genome shotgun (WGS) entry which is preliminary data.</text>
</comment>
<evidence type="ECO:0000313" key="2">
    <source>
        <dbReference type="EMBL" id="KAF2035992.1"/>
    </source>
</evidence>